<evidence type="ECO:0000259" key="3">
    <source>
        <dbReference type="Pfam" id="PF01478"/>
    </source>
</evidence>
<keyword evidence="5" id="KW-1185">Reference proteome</keyword>
<dbReference type="Proteomes" id="UP001223547">
    <property type="component" value="Unassembled WGS sequence"/>
</dbReference>
<dbReference type="EMBL" id="JASSQD010000001">
    <property type="protein sequence ID" value="MDK9557998.1"/>
    <property type="molecule type" value="Genomic_DNA"/>
</dbReference>
<keyword evidence="2" id="KW-1133">Transmembrane helix</keyword>
<sequence>MIETNWMFLVLAIALVIAVITDLRTHRIPNWLTFSVLTVALVGQVAEAQWQGLFAGLGGALVGLLCFLPLHIFGAMGAGDVKLMTSVGALLGPQAALIGVLATIVCGGGIALVFIGSRGGLGALWRRYSRMAVMMASRQPVYLAPATGEAAAERFPYALAIACGSFFSIWYLA</sequence>
<comment type="caution">
    <text evidence="4">The sequence shown here is derived from an EMBL/GenBank/DDBJ whole genome shotgun (WGS) entry which is preliminary data.</text>
</comment>
<dbReference type="PANTHER" id="PTHR30487:SF0">
    <property type="entry name" value="PREPILIN LEADER PEPTIDASE_N-METHYLTRANSFERASE-RELATED"/>
    <property type="match status" value="1"/>
</dbReference>
<keyword evidence="2" id="KW-0472">Membrane</keyword>
<keyword evidence="4" id="KW-0378">Hydrolase</keyword>
<feature type="domain" description="Prepilin type IV endopeptidase peptidase" evidence="3">
    <location>
        <begin position="9"/>
        <end position="112"/>
    </location>
</feature>
<dbReference type="InterPro" id="IPR000045">
    <property type="entry name" value="Prepilin_IV_endopep_pep"/>
</dbReference>
<feature type="transmembrane region" description="Helical" evidence="2">
    <location>
        <begin position="6"/>
        <end position="23"/>
    </location>
</feature>
<reference evidence="4 5" key="1">
    <citation type="submission" date="2023-05" db="EMBL/GenBank/DDBJ databases">
        <title>Marinobacter albus sp. nov., a marine bacterium isolated from sand in a coastal intertidal zone of huludao.</title>
        <authorList>
            <person name="Deng T."/>
        </authorList>
    </citation>
    <scope>NUCLEOTIDE SEQUENCE [LARGE SCALE GENOMIC DNA]</scope>
    <source>
        <strain evidence="4 5">M216</strain>
    </source>
</reference>
<organism evidence="4 5">
    <name type="scientific">Marinobacter albus</name>
    <dbReference type="NCBI Taxonomy" id="3030833"/>
    <lineage>
        <taxon>Bacteria</taxon>
        <taxon>Pseudomonadati</taxon>
        <taxon>Pseudomonadota</taxon>
        <taxon>Gammaproteobacteria</taxon>
        <taxon>Pseudomonadales</taxon>
        <taxon>Marinobacteraceae</taxon>
        <taxon>Marinobacter</taxon>
    </lineage>
</organism>
<gene>
    <name evidence="4" type="ORF">QQF73_10220</name>
</gene>
<feature type="transmembrane region" description="Helical" evidence="2">
    <location>
        <begin position="155"/>
        <end position="172"/>
    </location>
</feature>
<name>A0ABT7HC94_9GAMM</name>
<dbReference type="RefSeq" id="WP_285368120.1">
    <property type="nucleotide sequence ID" value="NZ_JASSQD010000001.1"/>
</dbReference>
<evidence type="ECO:0000313" key="4">
    <source>
        <dbReference type="EMBL" id="MDK9557998.1"/>
    </source>
</evidence>
<dbReference type="InterPro" id="IPR050882">
    <property type="entry name" value="Prepilin_peptidase/N-MTase"/>
</dbReference>
<dbReference type="PANTHER" id="PTHR30487">
    <property type="entry name" value="TYPE 4 PREPILIN-LIKE PROTEINS LEADER PEPTIDE-PROCESSING ENZYME"/>
    <property type="match status" value="1"/>
</dbReference>
<protein>
    <submittedName>
        <fullName evidence="4">Prepilin peptidase</fullName>
        <ecNumber evidence="4">3.4.23.43</ecNumber>
    </submittedName>
</protein>
<keyword evidence="2" id="KW-0812">Transmembrane</keyword>
<dbReference type="Gene3D" id="1.20.120.1220">
    <property type="match status" value="1"/>
</dbReference>
<dbReference type="Pfam" id="PF01478">
    <property type="entry name" value="Peptidase_A24"/>
    <property type="match status" value="1"/>
</dbReference>
<evidence type="ECO:0000313" key="5">
    <source>
        <dbReference type="Proteomes" id="UP001223547"/>
    </source>
</evidence>
<feature type="transmembrane region" description="Helical" evidence="2">
    <location>
        <begin position="52"/>
        <end position="74"/>
    </location>
</feature>
<dbReference type="EC" id="3.4.23.43" evidence="4"/>
<evidence type="ECO:0000256" key="2">
    <source>
        <dbReference type="SAM" id="Phobius"/>
    </source>
</evidence>
<feature type="transmembrane region" description="Helical" evidence="2">
    <location>
        <begin position="30"/>
        <end position="46"/>
    </location>
</feature>
<dbReference type="GO" id="GO:0004190">
    <property type="term" value="F:aspartic-type endopeptidase activity"/>
    <property type="evidence" value="ECO:0007669"/>
    <property type="project" value="UniProtKB-EC"/>
</dbReference>
<comment type="similarity">
    <text evidence="1">Belongs to the peptidase A24 family.</text>
</comment>
<feature type="transmembrane region" description="Helical" evidence="2">
    <location>
        <begin position="95"/>
        <end position="115"/>
    </location>
</feature>
<accession>A0ABT7HC94</accession>
<evidence type="ECO:0000256" key="1">
    <source>
        <dbReference type="ARBA" id="ARBA00005801"/>
    </source>
</evidence>
<proteinExistence type="inferred from homology"/>